<dbReference type="EMBL" id="MG011690">
    <property type="protein sequence ID" value="AVK76300.1"/>
    <property type="molecule type" value="Genomic_DNA"/>
</dbReference>
<organism evidence="1">
    <name type="scientific">Pandoravirus neocaledonia</name>
    <dbReference type="NCBI Taxonomy" id="2107708"/>
    <lineage>
        <taxon>Viruses</taxon>
        <taxon>Pandoravirus</taxon>
    </lineage>
</organism>
<dbReference type="InterPro" id="IPR011333">
    <property type="entry name" value="SKP1/BTB/POZ_sf"/>
</dbReference>
<dbReference type="Proteomes" id="UP000249287">
    <property type="component" value="Segment"/>
</dbReference>
<gene>
    <name evidence="1" type="ORF">pneo_cds_693</name>
</gene>
<dbReference type="GeneID" id="36842251"/>
<dbReference type="RefSeq" id="YP_009482303.1">
    <property type="nucleotide sequence ID" value="NC_037666.1"/>
</dbReference>
<name>A0A2U7UD96_9VIRU</name>
<sequence length="522" mass="56585">MFDTAASALCNVGGTKRHVDRALVGLAPPGSRARALLTPPADRDAEWFVDERPGHFARLLDCLRHGPTALDFMKPYHAAIVRSLLGAPHDHAVSSVCVPNTATATIARDRRRAPSALRGDSQKGDDAGVKDTCTVMRLVLDDGTPMDVARSTLCRMPPRSKPVFHSDCADPWGAPDADSILARIASADHKWRPPTIDGRLYIAQSARHFGLLLDCQRHGVAIVEHITSGYKLWGLRALGTYYGLDGLVDAVQIAIGRHLYKAKPACKVEIEVMDHTVFTKTDGTEWHINSQSGPRGKVALASNTMKYSEIAALARAAVGAPDYVGVYADPCAGDWNLLCADDARPYAKRDFSLFTGKGHSRVYVDRYPVDDPDRTPMDGVASAVGNASGDRTDTLSDENVAVDDRKASCKRTPSLRYALVVVFDMVHERARNFGVLAFDTSNGAVSTGEALVRACARRDPDAFTWQHIVAVSRRSYDNYTAIDVGEPLTRDLCYGGAIWVAHGKPGVTGYGVVRLDIPISPL</sequence>
<protein>
    <recommendedName>
        <fullName evidence="2">BTB/POZ domain containing protein</fullName>
    </recommendedName>
</protein>
<evidence type="ECO:0008006" key="2">
    <source>
        <dbReference type="Google" id="ProtNLM"/>
    </source>
</evidence>
<evidence type="ECO:0000313" key="1">
    <source>
        <dbReference type="EMBL" id="AVK76300.1"/>
    </source>
</evidence>
<dbReference type="KEGG" id="vg:36842251"/>
<accession>A0A2U7UD96</accession>
<reference evidence="1" key="1">
    <citation type="journal article" date="2018" name="Nat. Commun.">
        <title>Diversity and evolution of the emerging Pandoraviridae family.</title>
        <authorList>
            <person name="Legendre M."/>
            <person name="Fabre E."/>
            <person name="Poirot O."/>
            <person name="Jeudy S."/>
            <person name="Lartigue A."/>
            <person name="Alempic J.M."/>
            <person name="Beucher L."/>
            <person name="Philippe N."/>
            <person name="Bertaux L."/>
            <person name="Christo-Foroux E."/>
            <person name="Labadie K."/>
            <person name="Coute Y."/>
            <person name="Abergel C."/>
            <person name="Claverie J.M."/>
        </authorList>
    </citation>
    <scope>NUCLEOTIDE SEQUENCE [LARGE SCALE GENOMIC DNA]</scope>
    <source>
        <strain evidence="1">Neocaledonia</strain>
    </source>
</reference>
<proteinExistence type="predicted"/>
<dbReference type="Gene3D" id="3.30.710.10">
    <property type="entry name" value="Potassium Channel Kv1.1, Chain A"/>
    <property type="match status" value="1"/>
</dbReference>